<dbReference type="OrthoDB" id="9802008at2"/>
<dbReference type="FunFam" id="3.40.50.720:FF:000208">
    <property type="entry name" value="Prephenate dehydrogenase"/>
    <property type="match status" value="1"/>
</dbReference>
<dbReference type="SUPFAM" id="SSF48179">
    <property type="entry name" value="6-phosphogluconate dehydrogenase C-terminal domain-like"/>
    <property type="match status" value="1"/>
</dbReference>
<dbReference type="GO" id="GO:0006571">
    <property type="term" value="P:tyrosine biosynthetic process"/>
    <property type="evidence" value="ECO:0007669"/>
    <property type="project" value="InterPro"/>
</dbReference>
<dbReference type="InterPro" id="IPR036291">
    <property type="entry name" value="NAD(P)-bd_dom_sf"/>
</dbReference>
<evidence type="ECO:0000259" key="2">
    <source>
        <dbReference type="PROSITE" id="PS51176"/>
    </source>
</evidence>
<evidence type="ECO:0000313" key="3">
    <source>
        <dbReference type="EMBL" id="GEP42757.1"/>
    </source>
</evidence>
<feature type="domain" description="Prephenate/arogenate dehydrogenase" evidence="2">
    <location>
        <begin position="5"/>
        <end position="288"/>
    </location>
</feature>
<organism evidence="3 4">
    <name type="scientific">Brevifollis gellanilyticus</name>
    <dbReference type="NCBI Taxonomy" id="748831"/>
    <lineage>
        <taxon>Bacteria</taxon>
        <taxon>Pseudomonadati</taxon>
        <taxon>Verrucomicrobiota</taxon>
        <taxon>Verrucomicrobiia</taxon>
        <taxon>Verrucomicrobiales</taxon>
        <taxon>Verrucomicrobiaceae</taxon>
    </lineage>
</organism>
<dbReference type="PANTHER" id="PTHR21363:SF0">
    <property type="entry name" value="PREPHENATE DEHYDROGENASE [NADP(+)]"/>
    <property type="match status" value="1"/>
</dbReference>
<accession>A0A512M7P7</accession>
<dbReference type="Proteomes" id="UP000321577">
    <property type="component" value="Unassembled WGS sequence"/>
</dbReference>
<dbReference type="PANTHER" id="PTHR21363">
    <property type="entry name" value="PREPHENATE DEHYDROGENASE"/>
    <property type="match status" value="1"/>
</dbReference>
<dbReference type="RefSeq" id="WP_146850347.1">
    <property type="nucleotide sequence ID" value="NZ_BKAG01000012.1"/>
</dbReference>
<dbReference type="AlphaFoldDB" id="A0A512M7P7"/>
<dbReference type="GO" id="GO:0008977">
    <property type="term" value="F:prephenate dehydrogenase (NAD+) activity"/>
    <property type="evidence" value="ECO:0007669"/>
    <property type="project" value="InterPro"/>
</dbReference>
<reference evidence="3 4" key="1">
    <citation type="submission" date="2019-07" db="EMBL/GenBank/DDBJ databases">
        <title>Whole genome shotgun sequence of Brevifollis gellanilyticus NBRC 108608.</title>
        <authorList>
            <person name="Hosoyama A."/>
            <person name="Uohara A."/>
            <person name="Ohji S."/>
            <person name="Ichikawa N."/>
        </authorList>
    </citation>
    <scope>NUCLEOTIDE SEQUENCE [LARGE SCALE GENOMIC DNA]</scope>
    <source>
        <strain evidence="3 4">NBRC 108608</strain>
    </source>
</reference>
<dbReference type="SUPFAM" id="SSF51735">
    <property type="entry name" value="NAD(P)-binding Rossmann-fold domains"/>
    <property type="match status" value="1"/>
</dbReference>
<dbReference type="Pfam" id="PF02153">
    <property type="entry name" value="PDH_N"/>
    <property type="match status" value="1"/>
</dbReference>
<dbReference type="GO" id="GO:0004665">
    <property type="term" value="F:prephenate dehydrogenase (NADP+) activity"/>
    <property type="evidence" value="ECO:0007669"/>
    <property type="project" value="InterPro"/>
</dbReference>
<dbReference type="GO" id="GO:0070403">
    <property type="term" value="F:NAD+ binding"/>
    <property type="evidence" value="ECO:0007669"/>
    <property type="project" value="InterPro"/>
</dbReference>
<dbReference type="InterPro" id="IPR003099">
    <property type="entry name" value="Prephen_DH"/>
</dbReference>
<evidence type="ECO:0000313" key="4">
    <source>
        <dbReference type="Proteomes" id="UP000321577"/>
    </source>
</evidence>
<dbReference type="EMBL" id="BKAG01000012">
    <property type="protein sequence ID" value="GEP42757.1"/>
    <property type="molecule type" value="Genomic_DNA"/>
</dbReference>
<dbReference type="InterPro" id="IPR046825">
    <property type="entry name" value="PDH_C"/>
</dbReference>
<dbReference type="InterPro" id="IPR008927">
    <property type="entry name" value="6-PGluconate_DH-like_C_sf"/>
</dbReference>
<keyword evidence="1" id="KW-0560">Oxidoreductase</keyword>
<dbReference type="Gene3D" id="3.40.50.720">
    <property type="entry name" value="NAD(P)-binding Rossmann-like Domain"/>
    <property type="match status" value="1"/>
</dbReference>
<comment type="caution">
    <text evidence="3">The sequence shown here is derived from an EMBL/GenBank/DDBJ whole genome shotgun (WGS) entry which is preliminary data.</text>
</comment>
<dbReference type="InterPro" id="IPR050812">
    <property type="entry name" value="Preph/Arog_dehydrog"/>
</dbReference>
<sequence length="288" mass="30674">MPSERILSLYGPGLLGGSVALAVQERMPKVKLRFWARRESAAEAIRARGIQAEFFTDAAAAAAGASLIILCTPVETMAGLAQQIVTADLAEDCLITDVGSVKGSVVRAVEPVLGHRFIGSHPMAGSEKTGVEAARGDLFQNAACLLTPTDLTRPEDLQRLRNFWVALGCRLLEFGPDEHDVKVARISHLPHMMAAITTLAALRGDPEAVKCAAGGFRDTTRVAGGDPGLWNGIAMSNRPALIAQLREASVALGELMHILEGQDEAALRQFLTEAKALRDTLVPVKPVI</sequence>
<name>A0A512M7P7_9BACT</name>
<evidence type="ECO:0000256" key="1">
    <source>
        <dbReference type="ARBA" id="ARBA00023002"/>
    </source>
</evidence>
<dbReference type="PROSITE" id="PS51176">
    <property type="entry name" value="PDH_ADH"/>
    <property type="match status" value="1"/>
</dbReference>
<proteinExistence type="predicted"/>
<gene>
    <name evidence="3" type="ORF">BGE01nite_20480</name>
</gene>
<dbReference type="InterPro" id="IPR046826">
    <property type="entry name" value="PDH_N"/>
</dbReference>
<dbReference type="Gene3D" id="1.10.3660.10">
    <property type="entry name" value="6-phosphogluconate dehydrogenase C-terminal like domain"/>
    <property type="match status" value="1"/>
</dbReference>
<keyword evidence="4" id="KW-1185">Reference proteome</keyword>
<dbReference type="Pfam" id="PF20463">
    <property type="entry name" value="PDH_C"/>
    <property type="match status" value="1"/>
</dbReference>
<protein>
    <recommendedName>
        <fullName evidence="2">Prephenate/arogenate dehydrogenase domain-containing protein</fullName>
    </recommendedName>
</protein>